<protein>
    <submittedName>
        <fullName evidence="1">Uncharacterized protein</fullName>
    </submittedName>
</protein>
<proteinExistence type="predicted"/>
<name>A0A450TMA6_9GAMM</name>
<organism evidence="1">
    <name type="scientific">Candidatus Kentrum sp. FM</name>
    <dbReference type="NCBI Taxonomy" id="2126340"/>
    <lineage>
        <taxon>Bacteria</taxon>
        <taxon>Pseudomonadati</taxon>
        <taxon>Pseudomonadota</taxon>
        <taxon>Gammaproteobacteria</taxon>
        <taxon>Candidatus Kentrum</taxon>
    </lineage>
</organism>
<sequence>MEVNEHFERLSLTYPYPGLGVQDDFCIQLSCLEIRILEVAPRLWPLQGAMGGENKDLHDAIFAPIATQGRNSGAAAVDCGFPNSFLGDCRKKTYRYFI</sequence>
<dbReference type="AlphaFoldDB" id="A0A450TMA6"/>
<accession>A0A450TMA6</accession>
<gene>
    <name evidence="1" type="ORF">BECKFM1743C_GA0114222_105023</name>
</gene>
<evidence type="ECO:0000313" key="1">
    <source>
        <dbReference type="EMBL" id="VFJ68897.1"/>
    </source>
</evidence>
<reference evidence="1" key="1">
    <citation type="submission" date="2019-02" db="EMBL/GenBank/DDBJ databases">
        <authorList>
            <person name="Gruber-Vodicka R. H."/>
            <person name="Seah K. B. B."/>
        </authorList>
    </citation>
    <scope>NUCLEOTIDE SEQUENCE</scope>
    <source>
        <strain evidence="1">BECK_BZ165</strain>
    </source>
</reference>
<dbReference type="EMBL" id="CAADFA010000502">
    <property type="protein sequence ID" value="VFJ68897.1"/>
    <property type="molecule type" value="Genomic_DNA"/>
</dbReference>